<dbReference type="PROSITE" id="PS50850">
    <property type="entry name" value="MFS"/>
    <property type="match status" value="1"/>
</dbReference>
<dbReference type="SUPFAM" id="SSF54373">
    <property type="entry name" value="FAD-linked reductases, C-terminal domain"/>
    <property type="match status" value="1"/>
</dbReference>
<evidence type="ECO:0000256" key="4">
    <source>
        <dbReference type="ARBA" id="ARBA00022630"/>
    </source>
</evidence>
<dbReference type="InterPro" id="IPR011701">
    <property type="entry name" value="MFS"/>
</dbReference>
<dbReference type="STRING" id="1093900.A0A507BCU5"/>
<dbReference type="Pfam" id="PF07690">
    <property type="entry name" value="MFS_1"/>
    <property type="match status" value="1"/>
</dbReference>
<name>A0A507BCU5_9PEZI</name>
<feature type="signal peptide" evidence="10">
    <location>
        <begin position="1"/>
        <end position="24"/>
    </location>
</feature>
<feature type="transmembrane region" description="Helical" evidence="9">
    <location>
        <begin position="787"/>
        <end position="808"/>
    </location>
</feature>
<feature type="region of interest" description="Disordered" evidence="8">
    <location>
        <begin position="606"/>
        <end position="633"/>
    </location>
</feature>
<evidence type="ECO:0000256" key="5">
    <source>
        <dbReference type="ARBA" id="ARBA00022827"/>
    </source>
</evidence>
<feature type="transmembrane region" description="Helical" evidence="9">
    <location>
        <begin position="1017"/>
        <end position="1037"/>
    </location>
</feature>
<dbReference type="PRINTS" id="PR01036">
    <property type="entry name" value="TCRTETB"/>
</dbReference>
<feature type="transmembrane region" description="Helical" evidence="9">
    <location>
        <begin position="891"/>
        <end position="918"/>
    </location>
</feature>
<feature type="transmembrane region" description="Helical" evidence="9">
    <location>
        <begin position="749"/>
        <end position="775"/>
    </location>
</feature>
<feature type="transmembrane region" description="Helical" evidence="9">
    <location>
        <begin position="930"/>
        <end position="954"/>
    </location>
</feature>
<accession>A0A507BCU5</accession>
<dbReference type="InterPro" id="IPR020846">
    <property type="entry name" value="MFS_dom"/>
</dbReference>
<dbReference type="OrthoDB" id="269227at2759"/>
<dbReference type="PROSITE" id="PS00624">
    <property type="entry name" value="GMC_OXRED_2"/>
    <property type="match status" value="1"/>
</dbReference>
<feature type="transmembrane region" description="Helical" evidence="9">
    <location>
        <begin position="700"/>
        <end position="720"/>
    </location>
</feature>
<dbReference type="GO" id="GO:0016020">
    <property type="term" value="C:membrane"/>
    <property type="evidence" value="ECO:0007669"/>
    <property type="project" value="UniProtKB-SubCell"/>
</dbReference>
<keyword evidence="9" id="KW-0472">Membrane</keyword>
<dbReference type="Proteomes" id="UP000319257">
    <property type="component" value="Unassembled WGS sequence"/>
</dbReference>
<keyword evidence="13" id="KW-1185">Reference proteome</keyword>
<feature type="chain" id="PRO_5021398949" description="Major facilitator superfamily (MFS) profile domain-containing protein" evidence="10">
    <location>
        <begin position="25"/>
        <end position="1114"/>
    </location>
</feature>
<comment type="subcellular location">
    <subcellularLocation>
        <location evidence="2">Membrane</location>
        <topology evidence="2">Multi-pass membrane protein</topology>
    </subcellularLocation>
</comment>
<dbReference type="GO" id="GO:0016614">
    <property type="term" value="F:oxidoreductase activity, acting on CH-OH group of donors"/>
    <property type="evidence" value="ECO:0007669"/>
    <property type="project" value="InterPro"/>
</dbReference>
<reference evidence="12 13" key="1">
    <citation type="submission" date="2019-06" db="EMBL/GenBank/DDBJ databases">
        <title>Draft genome sequence of the filamentous fungus Phialemoniopsis curvata isolated from diesel fuel.</title>
        <authorList>
            <person name="Varaljay V.A."/>
            <person name="Lyon W.J."/>
            <person name="Crouch A.L."/>
            <person name="Drake C.E."/>
            <person name="Hollomon J.M."/>
            <person name="Nadeau L.J."/>
            <person name="Nunn H.S."/>
            <person name="Stevenson B.S."/>
            <person name="Bojanowski C.L."/>
            <person name="Crookes-Goodson W.J."/>
        </authorList>
    </citation>
    <scope>NUCLEOTIDE SEQUENCE [LARGE SCALE GENOMIC DNA]</scope>
    <source>
        <strain evidence="12 13">D216</strain>
    </source>
</reference>
<dbReference type="InterPro" id="IPR007867">
    <property type="entry name" value="GMC_OxRtase_C"/>
</dbReference>
<dbReference type="Pfam" id="PF05199">
    <property type="entry name" value="GMC_oxred_C"/>
    <property type="match status" value="1"/>
</dbReference>
<evidence type="ECO:0000256" key="9">
    <source>
        <dbReference type="SAM" id="Phobius"/>
    </source>
</evidence>
<dbReference type="GeneID" id="41971235"/>
<evidence type="ECO:0000256" key="7">
    <source>
        <dbReference type="RuleBase" id="RU003968"/>
    </source>
</evidence>
<comment type="cofactor">
    <cofactor evidence="1">
        <name>FAD</name>
        <dbReference type="ChEBI" id="CHEBI:57692"/>
    </cofactor>
</comment>
<feature type="transmembrane region" description="Helical" evidence="9">
    <location>
        <begin position="814"/>
        <end position="836"/>
    </location>
</feature>
<evidence type="ECO:0000256" key="8">
    <source>
        <dbReference type="SAM" id="MobiDB-lite"/>
    </source>
</evidence>
<feature type="transmembrane region" description="Helical" evidence="9">
    <location>
        <begin position="660"/>
        <end position="684"/>
    </location>
</feature>
<dbReference type="Gene3D" id="3.50.50.60">
    <property type="entry name" value="FAD/NAD(P)-binding domain"/>
    <property type="match status" value="1"/>
</dbReference>
<comment type="similarity">
    <text evidence="3 7">Belongs to the GMC oxidoreductase family.</text>
</comment>
<evidence type="ECO:0000259" key="11">
    <source>
        <dbReference type="PROSITE" id="PS50850"/>
    </source>
</evidence>
<dbReference type="GO" id="GO:0022857">
    <property type="term" value="F:transmembrane transporter activity"/>
    <property type="evidence" value="ECO:0007669"/>
    <property type="project" value="InterPro"/>
</dbReference>
<keyword evidence="5 7" id="KW-0274">FAD</keyword>
<keyword evidence="9" id="KW-1133">Transmembrane helix</keyword>
<dbReference type="InterPro" id="IPR036259">
    <property type="entry name" value="MFS_trans_sf"/>
</dbReference>
<keyword evidence="10" id="KW-0732">Signal</keyword>
<evidence type="ECO:0000256" key="10">
    <source>
        <dbReference type="SAM" id="SignalP"/>
    </source>
</evidence>
<dbReference type="Gene3D" id="1.20.1250.20">
    <property type="entry name" value="MFS general substrate transporter like domains"/>
    <property type="match status" value="1"/>
</dbReference>
<comment type="caution">
    <text evidence="12">The sequence shown here is derived from an EMBL/GenBank/DDBJ whole genome shotgun (WGS) entry which is preliminary data.</text>
</comment>
<dbReference type="InterPro" id="IPR036188">
    <property type="entry name" value="FAD/NAD-bd_sf"/>
</dbReference>
<dbReference type="RefSeq" id="XP_030998205.1">
    <property type="nucleotide sequence ID" value="XM_031138126.1"/>
</dbReference>
<dbReference type="SUPFAM" id="SSF103473">
    <property type="entry name" value="MFS general substrate transporter"/>
    <property type="match status" value="1"/>
</dbReference>
<dbReference type="Pfam" id="PF00732">
    <property type="entry name" value="GMC_oxred_N"/>
    <property type="match status" value="1"/>
</dbReference>
<evidence type="ECO:0000313" key="12">
    <source>
        <dbReference type="EMBL" id="TPX16494.1"/>
    </source>
</evidence>
<feature type="transmembrane region" description="Helical" evidence="9">
    <location>
        <begin position="1081"/>
        <end position="1101"/>
    </location>
</feature>
<evidence type="ECO:0000256" key="3">
    <source>
        <dbReference type="ARBA" id="ARBA00010790"/>
    </source>
</evidence>
<gene>
    <name evidence="12" type="ORF">E0L32_003788</name>
</gene>
<dbReference type="InParanoid" id="A0A507BCU5"/>
<dbReference type="InterPro" id="IPR012132">
    <property type="entry name" value="GMC_OxRdtase"/>
</dbReference>
<dbReference type="InterPro" id="IPR027424">
    <property type="entry name" value="Glucose_Oxidase_domain_2"/>
</dbReference>
<proteinExistence type="inferred from homology"/>
<dbReference type="Gene3D" id="4.10.450.10">
    <property type="entry name" value="Glucose Oxidase, domain 2"/>
    <property type="match status" value="1"/>
</dbReference>
<dbReference type="InterPro" id="IPR000172">
    <property type="entry name" value="GMC_OxRdtase_N"/>
</dbReference>
<dbReference type="Gene3D" id="3.30.560.10">
    <property type="entry name" value="Glucose Oxidase, domain 3"/>
    <property type="match status" value="1"/>
</dbReference>
<dbReference type="PANTHER" id="PTHR11552:SF201">
    <property type="entry name" value="GLUCOSE-METHANOL-CHOLINE OXIDOREDUCTASE N-TERMINAL DOMAIN-CONTAINING PROTEIN"/>
    <property type="match status" value="1"/>
</dbReference>
<keyword evidence="6" id="KW-0560">Oxidoreductase</keyword>
<organism evidence="12 13">
    <name type="scientific">Thyridium curvatum</name>
    <dbReference type="NCBI Taxonomy" id="1093900"/>
    <lineage>
        <taxon>Eukaryota</taxon>
        <taxon>Fungi</taxon>
        <taxon>Dikarya</taxon>
        <taxon>Ascomycota</taxon>
        <taxon>Pezizomycotina</taxon>
        <taxon>Sordariomycetes</taxon>
        <taxon>Sordariomycetidae</taxon>
        <taxon>Thyridiales</taxon>
        <taxon>Thyridiaceae</taxon>
        <taxon>Thyridium</taxon>
    </lineage>
</organism>
<sequence length="1114" mass="121767">MKMKHAPLLLQLAAGTSLLAAAESFDYIIVGAGTCGLAVANRLSEDPSVTVAVIEPGTDQRNNVNVTDPALFSAPFGSAIDWLYTTMPQSGAAGQTLQLHQGKAWGGTSTINGMTYIRGDAAEFDAWEELGSKGWNWAALEPYFHKSEKYILPTKEQVLGGVTYETKYHGFDGPVHVSYVQTLRNNNVTPLLRETWKGLSIPLNPDPNSGHMHGLSMGPQTIDRDLNLRYDSATAYLHPVETRPNLKIIKGTVKRITWASTKNKRTNRKQCKAVANGVEYLTDDGVSHAVEAKREVVISAGTVRTPLVLESSGIGNPALLSSLGIDTVVDLPTVGENYIEQTNHILAFFSTGTLDLSTSAYHTFLTAADLFGEDLAAVEQRTGDSLHAWAQAAVDASGKNALDIAAVESVLQVQHDLIFRRNVTIGEIIHGAFPEDTLATNYWYLLPFSRGSVHLKSKDKIDEPAIDPRFFTAGFDMEATIATGKFGQKFFLSKPLSDYNTGPRVPGADILPNNATDEQWTAYLQHNVAPNSHGMGTAAMMARELGGVVDHEVRVYGTANVRVVDSSVIPMQISGHMTGPLYALAERASDIIKKTPFKDVEKVEPVQGNTTSENGVEARLTRSNTNDGDDAQPAIERQRAAWDGPDDPENPLNWPSWRKIVLALCVSLGQLATLMSASIVAAALPQISRDIGLAANPTQIAFSVFFLGLATGPFPVAALSEMYGRKPVWLFCNCSFILWNALCPVGDKAGLLIVGRFMVGVSASVGLTLTGPIMADMYPASERGKSLAIAGILTYLGPALGPIVGGIVSQYIHWHWLFWVLSFFIAAVTILGFFVIRETYAPILLYHRAVARNPSLHVSESPLTRRFWVDLSGKLRFNLLRPIKLMVTRPVIPFIGLMYGVEFGIYTLVLSTFAALWIERYRQSETVSSLHYISIAAGIWLAAQLGGYLMDWIYKRLRQGRRLRVSRLEKGAVEERPGVPEFRAPYMMIGGIMMPIGLLWYGWAAERRATWVAVDLGALWFTFGGTMYVQGALAYTLDEFEAGAASAQAGTRMLSQLAGFCFPLFAPQLYGRLGYGWGNSVLALVALACAVPMPFVLWFWGDQLRAKGRDRVAF</sequence>
<keyword evidence="9" id="KW-0812">Transmembrane</keyword>
<dbReference type="SUPFAM" id="SSF51905">
    <property type="entry name" value="FAD/NAD(P)-binding domain"/>
    <property type="match status" value="1"/>
</dbReference>
<evidence type="ECO:0000313" key="13">
    <source>
        <dbReference type="Proteomes" id="UP000319257"/>
    </source>
</evidence>
<dbReference type="PROSITE" id="PS00623">
    <property type="entry name" value="GMC_OXRED_1"/>
    <property type="match status" value="1"/>
</dbReference>
<dbReference type="AlphaFoldDB" id="A0A507BCU5"/>
<evidence type="ECO:0000256" key="1">
    <source>
        <dbReference type="ARBA" id="ARBA00001974"/>
    </source>
</evidence>
<evidence type="ECO:0000256" key="2">
    <source>
        <dbReference type="ARBA" id="ARBA00004141"/>
    </source>
</evidence>
<feature type="domain" description="Major facilitator superfamily (MFS) profile" evidence="11">
    <location>
        <begin position="662"/>
        <end position="1104"/>
    </location>
</feature>
<dbReference type="EMBL" id="SKBQ01000017">
    <property type="protein sequence ID" value="TPX16494.1"/>
    <property type="molecule type" value="Genomic_DNA"/>
</dbReference>
<dbReference type="CDD" id="cd17323">
    <property type="entry name" value="MFS_Tpo1_MDR_like"/>
    <property type="match status" value="1"/>
</dbReference>
<dbReference type="GO" id="GO:0050660">
    <property type="term" value="F:flavin adenine dinucleotide binding"/>
    <property type="evidence" value="ECO:0007669"/>
    <property type="project" value="InterPro"/>
</dbReference>
<dbReference type="PANTHER" id="PTHR11552">
    <property type="entry name" value="GLUCOSE-METHANOL-CHOLINE GMC OXIDOREDUCTASE"/>
    <property type="match status" value="1"/>
</dbReference>
<keyword evidence="4 7" id="KW-0285">Flavoprotein</keyword>
<evidence type="ECO:0000256" key="6">
    <source>
        <dbReference type="ARBA" id="ARBA00023002"/>
    </source>
</evidence>
<feature type="transmembrane region" description="Helical" evidence="9">
    <location>
        <begin position="986"/>
        <end position="1005"/>
    </location>
</feature>
<protein>
    <recommendedName>
        <fullName evidence="11">Major facilitator superfamily (MFS) profile domain-containing protein</fullName>
    </recommendedName>
</protein>